<dbReference type="InterPro" id="IPR007452">
    <property type="entry name" value="TamB_C"/>
</dbReference>
<evidence type="ECO:0000259" key="6">
    <source>
        <dbReference type="Pfam" id="PF04357"/>
    </source>
</evidence>
<feature type="chain" id="PRO_5012667042" evidence="5">
    <location>
        <begin position="26"/>
        <end position="1364"/>
    </location>
</feature>
<dbReference type="Proteomes" id="UP000193077">
    <property type="component" value="Unassembled WGS sequence"/>
</dbReference>
<gene>
    <name evidence="7" type="primary">tamB</name>
    <name evidence="7" type="ORF">TRL7639_02803</name>
</gene>
<keyword evidence="8" id="KW-1185">Reference proteome</keyword>
<name>A0A1Y5T1D6_9RHOB</name>
<reference evidence="7 8" key="1">
    <citation type="submission" date="2017-03" db="EMBL/GenBank/DDBJ databases">
        <authorList>
            <person name="Afonso C.L."/>
            <person name="Miller P.J."/>
            <person name="Scott M.A."/>
            <person name="Spackman E."/>
            <person name="Goraichik I."/>
            <person name="Dimitrov K.M."/>
            <person name="Suarez D.L."/>
            <person name="Swayne D.E."/>
        </authorList>
    </citation>
    <scope>NUCLEOTIDE SEQUENCE [LARGE SCALE GENOMIC DNA]</scope>
    <source>
        <strain evidence="7 8">CECT 7639</strain>
    </source>
</reference>
<proteinExistence type="predicted"/>
<evidence type="ECO:0000256" key="1">
    <source>
        <dbReference type="ARBA" id="ARBA00004167"/>
    </source>
</evidence>
<sequence>MTRFPNQILVLSTCTALTVAAPAWAQEDEESGGILVDFLEDTLSGEGRQIHVRGIEGALSAKATIEQIIVSDDDGPWLTINDAVLDWNRLALIRGRFSVNELTAREIRVDRAPAPTAQAEPLPDAGTQPFQLPELPVAIEIGEIRVDTLGLGEPLIGLAAELKVQGAMTLADGTLDSDLAITRLDRPGDAIELKAGFQNATSLISLDLQVIEDAGGLISTALQMPGQPPLLLTAKGEGPVTDFTADLSLASDDAERVAGQVRLRGVPFGADEAQNSIAFSADLGGDVTPFLEEEFDTFFGTDTQLQVEGISDPDGHLAISQLEISSDALKLKGELDMAAGGMLNKVALQGRITPPTGDRVVLPVADPRITLEAAQFSALLNRELGNHWDLSLTADALETPDVVVRQARITGQGTLDQGETMDLRGDVQALLNDLRFSDPALNQAVGNAVTLDGFFDLVSGNNLNLSDVVISGSDYTATANAEISGLQSGFEVDGTVNLKASDLSRFSGVAQRDLAGQVTADLTGKGAPLGGSFDFQLDVEGDGLKTGMAEIDPIIAGRTTIALDAVRDQQGLEVRNLTVQGQTLRAEAAATLTGSDGAFALDGSAKVDAQDLSVFSGLAGRELAGAVQADVTGTGDMASQHFDIKLNAKAQDLSSGMAEIDPLIAGRTTIVLDAKRDDTGLDLRQFSLNGKAVSAEAVAKLTGTEGAYALSGNATVDAPDLSLFSGLAGQDLTGHLQAKAAGSGDLANRHFDVQLDATARDVTSGIPQVDALIQGRTTLAVDAANNDQGLNIRAFDLTGSAISAEASGNLQDAAGTIQFKAALDELKRVIPTLSGPLTLTGDVKPKGNGLTGNVEIDGPESSTVALDGYVETDGTADLNFDANLQRLERLVPELVGALTAKGNAKRNNGVWQIDADASGPAGLTSKVAGSFDESSGQADVAATGTIGLSIANLFISPNSIDGAAQYDLTLKGAPSVEAISGTITTSGTTVAIPSAGQTLTNIGGRIALANGSATIGITGGLRAGGTFNVSGPVELTPPFNGRIAVSLNELILTDNVFFESSANGQITMSGPLAGNSSIVGQITFGETNINLAAASGAVGAAPIPDIRHVGEAGAEFTTRKRAKLVQTASGSSGPVISLDVSLLAPNKVFARGRGLQAELGGRIHVGGTTTAIAPSGQIELIRGNFDILGRRLKLTKGLVTLQGNLTPYLEFASTTTTSDGAATLEISGPLDGPEIKVYADPERPSEEALAMLLFGNRFSELSPIVIAQMAASLAQLSGAGGDSTKGIREATGADTIDVGTDDSGAGQFGAGAYLADGLYTDFTVNTKGETELNLNLDVTDNFTLKGTVDNQGETSVGVFFERDY</sequence>
<dbReference type="GO" id="GO:0097347">
    <property type="term" value="C:TAM protein secretion complex"/>
    <property type="evidence" value="ECO:0007669"/>
    <property type="project" value="TreeGrafter"/>
</dbReference>
<dbReference type="OrthoDB" id="7784409at2"/>
<evidence type="ECO:0000313" key="8">
    <source>
        <dbReference type="Proteomes" id="UP000193077"/>
    </source>
</evidence>
<evidence type="ECO:0000256" key="2">
    <source>
        <dbReference type="ARBA" id="ARBA00022692"/>
    </source>
</evidence>
<keyword evidence="5" id="KW-0732">Signal</keyword>
<keyword evidence="4" id="KW-0472">Membrane</keyword>
<comment type="subcellular location">
    <subcellularLocation>
        <location evidence="1">Membrane</location>
        <topology evidence="1">Single-pass membrane protein</topology>
    </subcellularLocation>
</comment>
<dbReference type="RefSeq" id="WP_085796484.1">
    <property type="nucleotide sequence ID" value="NZ_FWFO01000002.1"/>
</dbReference>
<dbReference type="EMBL" id="FWFO01000002">
    <property type="protein sequence ID" value="SLN53773.1"/>
    <property type="molecule type" value="Genomic_DNA"/>
</dbReference>
<feature type="domain" description="Translocation and assembly module TamB C-terminal" evidence="6">
    <location>
        <begin position="1022"/>
        <end position="1364"/>
    </location>
</feature>
<evidence type="ECO:0000256" key="4">
    <source>
        <dbReference type="ARBA" id="ARBA00023136"/>
    </source>
</evidence>
<evidence type="ECO:0000256" key="3">
    <source>
        <dbReference type="ARBA" id="ARBA00022989"/>
    </source>
</evidence>
<dbReference type="PANTHER" id="PTHR36985">
    <property type="entry name" value="TRANSLOCATION AND ASSEMBLY MODULE SUBUNIT TAMB"/>
    <property type="match status" value="1"/>
</dbReference>
<feature type="signal peptide" evidence="5">
    <location>
        <begin position="1"/>
        <end position="25"/>
    </location>
</feature>
<keyword evidence="2" id="KW-0812">Transmembrane</keyword>
<organism evidence="7 8">
    <name type="scientific">Falsiruegeria litorea R37</name>
    <dbReference type="NCBI Taxonomy" id="1200284"/>
    <lineage>
        <taxon>Bacteria</taxon>
        <taxon>Pseudomonadati</taxon>
        <taxon>Pseudomonadota</taxon>
        <taxon>Alphaproteobacteria</taxon>
        <taxon>Rhodobacterales</taxon>
        <taxon>Roseobacteraceae</taxon>
        <taxon>Falsiruegeria</taxon>
    </lineage>
</organism>
<dbReference type="PANTHER" id="PTHR36985:SF1">
    <property type="entry name" value="TRANSLOCATION AND ASSEMBLY MODULE SUBUNIT TAMB"/>
    <property type="match status" value="1"/>
</dbReference>
<dbReference type="GO" id="GO:0005886">
    <property type="term" value="C:plasma membrane"/>
    <property type="evidence" value="ECO:0007669"/>
    <property type="project" value="InterPro"/>
</dbReference>
<evidence type="ECO:0000313" key="7">
    <source>
        <dbReference type="EMBL" id="SLN53773.1"/>
    </source>
</evidence>
<dbReference type="Pfam" id="PF04357">
    <property type="entry name" value="TamB"/>
    <property type="match status" value="1"/>
</dbReference>
<protein>
    <submittedName>
        <fullName evidence="7">Translocation and assembly module TamB</fullName>
    </submittedName>
</protein>
<keyword evidence="3" id="KW-1133">Transmembrane helix</keyword>
<accession>A0A1Y5T1D6</accession>
<dbReference type="GO" id="GO:0009306">
    <property type="term" value="P:protein secretion"/>
    <property type="evidence" value="ECO:0007669"/>
    <property type="project" value="InterPro"/>
</dbReference>
<evidence type="ECO:0000256" key="5">
    <source>
        <dbReference type="SAM" id="SignalP"/>
    </source>
</evidence>